<dbReference type="SUPFAM" id="SSF53474">
    <property type="entry name" value="alpha/beta-Hydrolases"/>
    <property type="match status" value="1"/>
</dbReference>
<comment type="caution">
    <text evidence="1">The sequence shown here is derived from an EMBL/GenBank/DDBJ whole genome shotgun (WGS) entry which is preliminary data.</text>
</comment>
<proteinExistence type="predicted"/>
<reference evidence="1 2" key="1">
    <citation type="submission" date="2018-10" db="EMBL/GenBank/DDBJ databases">
        <title>Genomic Encyclopedia of Archaeal and Bacterial Type Strains, Phase II (KMG-II): from individual species to whole genera.</title>
        <authorList>
            <person name="Goeker M."/>
        </authorList>
    </citation>
    <scope>NUCLEOTIDE SEQUENCE [LARGE SCALE GENOMIC DNA]</scope>
    <source>
        <strain evidence="1 2">DSM 19839</strain>
    </source>
</reference>
<evidence type="ECO:0000313" key="1">
    <source>
        <dbReference type="EMBL" id="RKS53642.1"/>
    </source>
</evidence>
<dbReference type="Pfam" id="PF06821">
    <property type="entry name" value="Ser_hydrolase"/>
    <property type="match status" value="1"/>
</dbReference>
<protein>
    <recommendedName>
        <fullName evidence="3">Alpha/beta hydrolase</fullName>
    </recommendedName>
</protein>
<dbReference type="GO" id="GO:0016787">
    <property type="term" value="F:hydrolase activity"/>
    <property type="evidence" value="ECO:0007669"/>
    <property type="project" value="InterPro"/>
</dbReference>
<accession>A0A495PVS0</accession>
<keyword evidence="2" id="KW-1185">Reference proteome</keyword>
<dbReference type="InterPro" id="IPR010662">
    <property type="entry name" value="RBBP9/YdeN"/>
</dbReference>
<dbReference type="Gene3D" id="3.40.50.1820">
    <property type="entry name" value="alpha/beta hydrolase"/>
    <property type="match status" value="1"/>
</dbReference>
<organism evidence="1 2">
    <name type="scientific">Gillisia mitskevichiae</name>
    <dbReference type="NCBI Taxonomy" id="270921"/>
    <lineage>
        <taxon>Bacteria</taxon>
        <taxon>Pseudomonadati</taxon>
        <taxon>Bacteroidota</taxon>
        <taxon>Flavobacteriia</taxon>
        <taxon>Flavobacteriales</taxon>
        <taxon>Flavobacteriaceae</taxon>
        <taxon>Gillisia</taxon>
    </lineage>
</organism>
<evidence type="ECO:0000313" key="2">
    <source>
        <dbReference type="Proteomes" id="UP000276282"/>
    </source>
</evidence>
<sequence length="193" mass="22251">MRLDNALRFYSEKYQFLHVPGIGDSGENHWHTHWEELFPEIKRVLQKDWEAPDRDAWVKNLESYIKKYSEKPIVLISHSLGCGSIIHADNLSKLNGVKAAFMVALPDIEREDFPKECTGFVPMPKIKLSIPGLMVSSENDEWCELNVAEKWADQLGIPLINIGKKQHICQAEEFETWEEGKELLVNFLDSLND</sequence>
<name>A0A495PVS0_9FLAO</name>
<dbReference type="Proteomes" id="UP000276282">
    <property type="component" value="Unassembled WGS sequence"/>
</dbReference>
<dbReference type="AlphaFoldDB" id="A0A495PVS0"/>
<dbReference type="RefSeq" id="WP_121345721.1">
    <property type="nucleotide sequence ID" value="NZ_RBLG01000002.1"/>
</dbReference>
<dbReference type="InterPro" id="IPR029058">
    <property type="entry name" value="AB_hydrolase_fold"/>
</dbReference>
<evidence type="ECO:0008006" key="3">
    <source>
        <dbReference type="Google" id="ProtNLM"/>
    </source>
</evidence>
<dbReference type="OrthoDB" id="9804993at2"/>
<dbReference type="EMBL" id="RBLG01000002">
    <property type="protein sequence ID" value="RKS53642.1"/>
    <property type="molecule type" value="Genomic_DNA"/>
</dbReference>
<gene>
    <name evidence="1" type="ORF">BC962_1896</name>
</gene>